<dbReference type="AlphaFoldDB" id="A0AAE3QYY6"/>
<evidence type="ECO:0000256" key="1">
    <source>
        <dbReference type="SAM" id="Phobius"/>
    </source>
</evidence>
<keyword evidence="1" id="KW-0472">Membrane</keyword>
<evidence type="ECO:0000313" key="2">
    <source>
        <dbReference type="EMBL" id="MDJ1500045.1"/>
    </source>
</evidence>
<dbReference type="Proteomes" id="UP001232063">
    <property type="component" value="Unassembled WGS sequence"/>
</dbReference>
<sequence length="172" mass="19456">MNTFTKILFGLALVLILYGCLCRLLSVYFFWESVYLGWFFLVFGLIGFLIYKIKENQHEQKFTNVKAARVAIGFLVFVLLVQALLFINLLFSDAYKVTKSYLINNTALKEEIGVIQGFVIAPVGGIQKARDSSGEYGSATISLIVKGERKIIELMIVVEKEPQGEWEVVDIE</sequence>
<feature type="transmembrane region" description="Helical" evidence="1">
    <location>
        <begin position="35"/>
        <end position="51"/>
    </location>
</feature>
<dbReference type="RefSeq" id="WP_314509575.1">
    <property type="nucleotide sequence ID" value="NZ_JASJOU010000001.1"/>
</dbReference>
<gene>
    <name evidence="2" type="ORF">QNI22_05290</name>
</gene>
<name>A0AAE3QYY6_9BACT</name>
<comment type="caution">
    <text evidence="2">The sequence shown here is derived from an EMBL/GenBank/DDBJ whole genome shotgun (WGS) entry which is preliminary data.</text>
</comment>
<evidence type="ECO:0000313" key="3">
    <source>
        <dbReference type="Proteomes" id="UP001232063"/>
    </source>
</evidence>
<dbReference type="EMBL" id="JASJOU010000001">
    <property type="protein sequence ID" value="MDJ1500045.1"/>
    <property type="molecule type" value="Genomic_DNA"/>
</dbReference>
<feature type="transmembrane region" description="Helical" evidence="1">
    <location>
        <begin position="7"/>
        <end position="29"/>
    </location>
</feature>
<accession>A0AAE3QYY6</accession>
<keyword evidence="1" id="KW-1133">Transmembrane helix</keyword>
<protein>
    <submittedName>
        <fullName evidence="2">Uncharacterized protein</fullName>
    </submittedName>
</protein>
<keyword evidence="3" id="KW-1185">Reference proteome</keyword>
<feature type="transmembrane region" description="Helical" evidence="1">
    <location>
        <begin position="72"/>
        <end position="91"/>
    </location>
</feature>
<proteinExistence type="predicted"/>
<organism evidence="2 3">
    <name type="scientific">Xanthocytophaga agilis</name>
    <dbReference type="NCBI Taxonomy" id="3048010"/>
    <lineage>
        <taxon>Bacteria</taxon>
        <taxon>Pseudomonadati</taxon>
        <taxon>Bacteroidota</taxon>
        <taxon>Cytophagia</taxon>
        <taxon>Cytophagales</taxon>
        <taxon>Rhodocytophagaceae</taxon>
        <taxon>Xanthocytophaga</taxon>
    </lineage>
</organism>
<dbReference type="PROSITE" id="PS51257">
    <property type="entry name" value="PROKAR_LIPOPROTEIN"/>
    <property type="match status" value="1"/>
</dbReference>
<reference evidence="2" key="1">
    <citation type="submission" date="2023-05" db="EMBL/GenBank/DDBJ databases">
        <authorList>
            <person name="Zhang X."/>
        </authorList>
    </citation>
    <scope>NUCLEOTIDE SEQUENCE</scope>
    <source>
        <strain evidence="2">BD1B2-1</strain>
    </source>
</reference>
<keyword evidence="1" id="KW-0812">Transmembrane</keyword>